<feature type="domain" description="N-acetyltransferase" evidence="3">
    <location>
        <begin position="6"/>
        <end position="172"/>
    </location>
</feature>
<keyword evidence="2 4" id="KW-0012">Acyltransferase</keyword>
<dbReference type="SUPFAM" id="SSF55729">
    <property type="entry name" value="Acyl-CoA N-acyltransferases (Nat)"/>
    <property type="match status" value="1"/>
</dbReference>
<sequence length="176" mass="18803">MAEDVVSIRPAEPADAGALLKLVKQLATESNTFTVDEGLGELSEQEESAQIEQLTRTTTNTILVAALGRQLIGVATVQAGETIAATRGEIGVAVLKDYWGMGLGTALVEDVITWALDYSTLRELVLTVQLRNQRAVALYRHCGFQQTGAHTYQVVDPSGQSVAAVDMMLDVKKTAG</sequence>
<dbReference type="EMBL" id="JBHLUK010000050">
    <property type="protein sequence ID" value="MFC0423479.1"/>
    <property type="molecule type" value="Genomic_DNA"/>
</dbReference>
<dbReference type="InterPro" id="IPR050832">
    <property type="entry name" value="Bact_Acetyltransf"/>
</dbReference>
<keyword evidence="1 4" id="KW-0808">Transferase</keyword>
<dbReference type="CDD" id="cd04301">
    <property type="entry name" value="NAT_SF"/>
    <property type="match status" value="1"/>
</dbReference>
<evidence type="ECO:0000256" key="2">
    <source>
        <dbReference type="ARBA" id="ARBA00023315"/>
    </source>
</evidence>
<evidence type="ECO:0000259" key="3">
    <source>
        <dbReference type="PROSITE" id="PS51186"/>
    </source>
</evidence>
<dbReference type="InterPro" id="IPR016181">
    <property type="entry name" value="Acyl_CoA_acyltransferase"/>
</dbReference>
<dbReference type="EC" id="2.3.-.-" evidence="4"/>
<dbReference type="InterPro" id="IPR000182">
    <property type="entry name" value="GNAT_dom"/>
</dbReference>
<accession>A0ABV6K1X9</accession>
<dbReference type="RefSeq" id="WP_137646129.1">
    <property type="nucleotide sequence ID" value="NZ_BAABRM010000039.1"/>
</dbReference>
<keyword evidence="5" id="KW-1185">Reference proteome</keyword>
<gene>
    <name evidence="4" type="ORF">ACFFGS_05010</name>
</gene>
<organism evidence="4 5">
    <name type="scientific">Lactiplantibacillus plajomi</name>
    <dbReference type="NCBI Taxonomy" id="1457217"/>
    <lineage>
        <taxon>Bacteria</taxon>
        <taxon>Bacillati</taxon>
        <taxon>Bacillota</taxon>
        <taxon>Bacilli</taxon>
        <taxon>Lactobacillales</taxon>
        <taxon>Lactobacillaceae</taxon>
        <taxon>Lactiplantibacillus</taxon>
    </lineage>
</organism>
<dbReference type="Proteomes" id="UP001589855">
    <property type="component" value="Unassembled WGS sequence"/>
</dbReference>
<dbReference type="PANTHER" id="PTHR43877">
    <property type="entry name" value="AMINOALKYLPHOSPHONATE N-ACETYLTRANSFERASE-RELATED-RELATED"/>
    <property type="match status" value="1"/>
</dbReference>
<dbReference type="Pfam" id="PF00583">
    <property type="entry name" value="Acetyltransf_1"/>
    <property type="match status" value="1"/>
</dbReference>
<proteinExistence type="predicted"/>
<protein>
    <submittedName>
        <fullName evidence="4">GNAT family N-acetyltransferase</fullName>
        <ecNumber evidence="4">2.3.-.-</ecNumber>
    </submittedName>
</protein>
<evidence type="ECO:0000313" key="4">
    <source>
        <dbReference type="EMBL" id="MFC0423479.1"/>
    </source>
</evidence>
<name>A0ABV6K1X9_9LACO</name>
<dbReference type="PROSITE" id="PS51186">
    <property type="entry name" value="GNAT"/>
    <property type="match status" value="1"/>
</dbReference>
<evidence type="ECO:0000313" key="5">
    <source>
        <dbReference type="Proteomes" id="UP001589855"/>
    </source>
</evidence>
<dbReference type="Gene3D" id="3.40.630.30">
    <property type="match status" value="1"/>
</dbReference>
<evidence type="ECO:0000256" key="1">
    <source>
        <dbReference type="ARBA" id="ARBA00022679"/>
    </source>
</evidence>
<reference evidence="4 5" key="1">
    <citation type="submission" date="2024-09" db="EMBL/GenBank/DDBJ databases">
        <authorList>
            <person name="Sun Q."/>
            <person name="Mori K."/>
        </authorList>
    </citation>
    <scope>NUCLEOTIDE SEQUENCE [LARGE SCALE GENOMIC DNA]</scope>
    <source>
        <strain evidence="4 5">TBRC 4575</strain>
    </source>
</reference>
<comment type="caution">
    <text evidence="4">The sequence shown here is derived from an EMBL/GenBank/DDBJ whole genome shotgun (WGS) entry which is preliminary data.</text>
</comment>
<dbReference type="GO" id="GO:0016746">
    <property type="term" value="F:acyltransferase activity"/>
    <property type="evidence" value="ECO:0007669"/>
    <property type="project" value="UniProtKB-KW"/>
</dbReference>